<comment type="caution">
    <text evidence="3">The sequence shown here is derived from an EMBL/GenBank/DDBJ whole genome shotgun (WGS) entry which is preliminary data.</text>
</comment>
<dbReference type="AlphaFoldDB" id="A0AA42BA65"/>
<evidence type="ECO:0000313" key="4">
    <source>
        <dbReference type="Proteomes" id="UP001165306"/>
    </source>
</evidence>
<evidence type="ECO:0000313" key="3">
    <source>
        <dbReference type="EMBL" id="MCM8749491.1"/>
    </source>
</evidence>
<organism evidence="3 4">
    <name type="scientific">Thermalbibacter longus</name>
    <dbReference type="NCBI Taxonomy" id="2951981"/>
    <lineage>
        <taxon>Bacteria</taxon>
        <taxon>Pseudomonadati</taxon>
        <taxon>Thermomicrobiota</taxon>
        <taxon>Thermomicrobia</taxon>
        <taxon>Thermomicrobiales</taxon>
        <taxon>Thermomicrobiaceae</taxon>
        <taxon>Thermalbibacter</taxon>
    </lineage>
</organism>
<sequence>MSEREQPAAQTPAVQTVGVPAPLPFGLPVPAGSPLVPAERRPAIEAVEHIAVRVADIRRAEAFYHDFFGMDVVFRARRAGERWEFLPADFDWDTGLRQGIYPEYCYLRNGPLALLIQAAGRGTVFVEPRLQHISLRVAPESLVELRGVALARGYAVSEDQRHSFVFRDPFGITWHLTDGHAGPDEHESRI</sequence>
<name>A0AA42BA65_9BACT</name>
<dbReference type="PROSITE" id="PS00934">
    <property type="entry name" value="GLYOXALASE_I_1"/>
    <property type="match status" value="1"/>
</dbReference>
<evidence type="ECO:0000259" key="2">
    <source>
        <dbReference type="Pfam" id="PF00903"/>
    </source>
</evidence>
<dbReference type="GO" id="GO:0046872">
    <property type="term" value="F:metal ion binding"/>
    <property type="evidence" value="ECO:0007669"/>
    <property type="project" value="UniProtKB-KW"/>
</dbReference>
<dbReference type="Proteomes" id="UP001165306">
    <property type="component" value="Unassembled WGS sequence"/>
</dbReference>
<keyword evidence="4" id="KW-1185">Reference proteome</keyword>
<feature type="domain" description="Glyoxalase/fosfomycin resistance/dioxygenase" evidence="2">
    <location>
        <begin position="47"/>
        <end position="79"/>
    </location>
</feature>
<dbReference type="Gene3D" id="3.10.180.10">
    <property type="entry name" value="2,3-Dihydroxybiphenyl 1,2-Dioxygenase, domain 1"/>
    <property type="match status" value="1"/>
</dbReference>
<dbReference type="EMBL" id="JAMSLR010000006">
    <property type="protein sequence ID" value="MCM8749491.1"/>
    <property type="molecule type" value="Genomic_DNA"/>
</dbReference>
<dbReference type="RefSeq" id="WP_284057273.1">
    <property type="nucleotide sequence ID" value="NZ_JAMSLR010000006.1"/>
</dbReference>
<dbReference type="SUPFAM" id="SSF54593">
    <property type="entry name" value="Glyoxalase/Bleomycin resistance protein/Dihydroxybiphenyl dioxygenase"/>
    <property type="match status" value="1"/>
</dbReference>
<reference evidence="3" key="1">
    <citation type="submission" date="2022-06" db="EMBL/GenBank/DDBJ databases">
        <title>CFH 74404 Thermomicrobiaceae sp.</title>
        <authorList>
            <person name="Ming H."/>
            <person name="Li W.-J."/>
            <person name="Zhao Z."/>
        </authorList>
    </citation>
    <scope>NUCLEOTIDE SEQUENCE</scope>
    <source>
        <strain evidence="3">CFH 74404</strain>
    </source>
</reference>
<protein>
    <submittedName>
        <fullName evidence="3">VOC family protein</fullName>
    </submittedName>
</protein>
<dbReference type="InterPro" id="IPR018146">
    <property type="entry name" value="Glyoxalase_1_CS"/>
</dbReference>
<dbReference type="GO" id="GO:0004462">
    <property type="term" value="F:lactoylglutathione lyase activity"/>
    <property type="evidence" value="ECO:0007669"/>
    <property type="project" value="InterPro"/>
</dbReference>
<dbReference type="CDD" id="cd06587">
    <property type="entry name" value="VOC"/>
    <property type="match status" value="1"/>
</dbReference>
<keyword evidence="1" id="KW-0479">Metal-binding</keyword>
<dbReference type="Pfam" id="PF00903">
    <property type="entry name" value="Glyoxalase"/>
    <property type="match status" value="1"/>
</dbReference>
<evidence type="ECO:0000256" key="1">
    <source>
        <dbReference type="ARBA" id="ARBA00022723"/>
    </source>
</evidence>
<dbReference type="InterPro" id="IPR029068">
    <property type="entry name" value="Glyas_Bleomycin-R_OHBP_Dase"/>
</dbReference>
<proteinExistence type="predicted"/>
<dbReference type="InterPro" id="IPR004360">
    <property type="entry name" value="Glyas_Fos-R_dOase_dom"/>
</dbReference>
<gene>
    <name evidence="3" type="ORF">NET02_10055</name>
</gene>
<accession>A0AA42BA65</accession>